<evidence type="ECO:0000256" key="1">
    <source>
        <dbReference type="SAM" id="Phobius"/>
    </source>
</evidence>
<gene>
    <name evidence="3" type="ORF">NVS88_03750</name>
</gene>
<dbReference type="AlphaFoldDB" id="A0A9X4RCN0"/>
<sequence length="195" mass="20207">MTTDSPVPTTTATADAVMPAAGRPPAAPPAAGYAGAVLAVILIAAGVLALRDTAVALDWLGGPLWINATIGWIDGLAFAAWMIPAGIAAVLIGGWMVWCALTPRRKTAVPVTARTSVWIEPADLARAASHAAQTVPGVLDVRSTATRRKITVTAHTTDSRDPAIAGAVHDAVREYMTTLVTPPKIIVHNRTGGRR</sequence>
<comment type="caution">
    <text evidence="3">The sequence shown here is derived from an EMBL/GenBank/DDBJ whole genome shotgun (WGS) entry which is preliminary data.</text>
</comment>
<keyword evidence="4" id="KW-1185">Reference proteome</keyword>
<name>A0A9X4RCN0_9ACTN</name>
<keyword evidence="1" id="KW-0472">Membrane</keyword>
<feature type="domain" description="DUF6286" evidence="2">
    <location>
        <begin position="91"/>
        <end position="185"/>
    </location>
</feature>
<dbReference type="EMBL" id="JANRHA010000002">
    <property type="protein sequence ID" value="MDG3013669.1"/>
    <property type="molecule type" value="Genomic_DNA"/>
</dbReference>
<dbReference type="Pfam" id="PF19803">
    <property type="entry name" value="DUF6286"/>
    <property type="match status" value="1"/>
</dbReference>
<reference evidence="3" key="1">
    <citation type="submission" date="2022-08" db="EMBL/GenBank/DDBJ databases">
        <title>Genome analysis of Corynebacteriales strain.</title>
        <authorList>
            <person name="Lee S.D."/>
        </authorList>
    </citation>
    <scope>NUCLEOTIDE SEQUENCE</scope>
    <source>
        <strain evidence="3">D3-21</strain>
    </source>
</reference>
<protein>
    <submittedName>
        <fullName evidence="3">DUF6286 domain-containing protein</fullName>
    </submittedName>
</protein>
<keyword evidence="1" id="KW-1133">Transmembrane helix</keyword>
<dbReference type="Proteomes" id="UP001152755">
    <property type="component" value="Unassembled WGS sequence"/>
</dbReference>
<keyword evidence="1" id="KW-0812">Transmembrane</keyword>
<dbReference type="RefSeq" id="WP_332519216.1">
    <property type="nucleotide sequence ID" value="NZ_JANRHA010000002.1"/>
</dbReference>
<evidence type="ECO:0000259" key="2">
    <source>
        <dbReference type="Pfam" id="PF19803"/>
    </source>
</evidence>
<accession>A0A9X4RCN0</accession>
<evidence type="ECO:0000313" key="3">
    <source>
        <dbReference type="EMBL" id="MDG3013669.1"/>
    </source>
</evidence>
<dbReference type="InterPro" id="IPR046253">
    <property type="entry name" value="DUF6286"/>
</dbReference>
<feature type="transmembrane region" description="Helical" evidence="1">
    <location>
        <begin position="79"/>
        <end position="101"/>
    </location>
</feature>
<feature type="transmembrane region" description="Helical" evidence="1">
    <location>
        <begin position="57"/>
        <end position="73"/>
    </location>
</feature>
<organism evidence="3 4">
    <name type="scientific">Speluncibacter jeojiensis</name>
    <dbReference type="NCBI Taxonomy" id="2710754"/>
    <lineage>
        <taxon>Bacteria</taxon>
        <taxon>Bacillati</taxon>
        <taxon>Actinomycetota</taxon>
        <taxon>Actinomycetes</taxon>
        <taxon>Mycobacteriales</taxon>
        <taxon>Speluncibacteraceae</taxon>
        <taxon>Speluncibacter</taxon>
    </lineage>
</organism>
<evidence type="ECO:0000313" key="4">
    <source>
        <dbReference type="Proteomes" id="UP001152755"/>
    </source>
</evidence>
<feature type="transmembrane region" description="Helical" evidence="1">
    <location>
        <begin position="30"/>
        <end position="50"/>
    </location>
</feature>
<proteinExistence type="predicted"/>